<dbReference type="GO" id="GO:0005886">
    <property type="term" value="C:plasma membrane"/>
    <property type="evidence" value="ECO:0007669"/>
    <property type="project" value="TreeGrafter"/>
</dbReference>
<dbReference type="AlphaFoldDB" id="A0A0M3JDZ4"/>
<dbReference type="WBParaSite" id="ASIM_0000583501-mRNA-1">
    <property type="protein sequence ID" value="ASIM_0000583501-mRNA-1"/>
    <property type="gene ID" value="ASIM_0000583501"/>
</dbReference>
<organism evidence="7">
    <name type="scientific">Anisakis simplex</name>
    <name type="common">Herring worm</name>
    <dbReference type="NCBI Taxonomy" id="6269"/>
    <lineage>
        <taxon>Eukaryota</taxon>
        <taxon>Metazoa</taxon>
        <taxon>Ecdysozoa</taxon>
        <taxon>Nematoda</taxon>
        <taxon>Chromadorea</taxon>
        <taxon>Rhabditida</taxon>
        <taxon>Spirurina</taxon>
        <taxon>Ascaridomorpha</taxon>
        <taxon>Ascaridoidea</taxon>
        <taxon>Anisakidae</taxon>
        <taxon>Anisakis</taxon>
        <taxon>Anisakis simplex complex</taxon>
    </lineage>
</organism>
<evidence type="ECO:0000256" key="2">
    <source>
        <dbReference type="ARBA" id="ARBA00022692"/>
    </source>
</evidence>
<keyword evidence="3 5" id="KW-1133">Transmembrane helix</keyword>
<keyword evidence="4 5" id="KW-0472">Membrane</keyword>
<evidence type="ECO:0000256" key="4">
    <source>
        <dbReference type="ARBA" id="ARBA00023136"/>
    </source>
</evidence>
<keyword evidence="2 5" id="KW-0812">Transmembrane</keyword>
<evidence type="ECO:0000256" key="1">
    <source>
        <dbReference type="ARBA" id="ARBA00004370"/>
    </source>
</evidence>
<evidence type="ECO:0000256" key="3">
    <source>
        <dbReference type="ARBA" id="ARBA00022989"/>
    </source>
</evidence>
<feature type="domain" description="G-protein coupled receptors family 1 profile" evidence="6">
    <location>
        <begin position="1"/>
        <end position="95"/>
    </location>
</feature>
<evidence type="ECO:0000313" key="7">
    <source>
        <dbReference type="WBParaSite" id="ASIM_0000583501-mRNA-1"/>
    </source>
</evidence>
<dbReference type="PANTHER" id="PTHR46273:SF9">
    <property type="entry name" value="G-PROTEIN COUPLED RECEPTORS FAMILY 1 PROFILE DOMAIN-CONTAINING PROTEIN"/>
    <property type="match status" value="1"/>
</dbReference>
<dbReference type="InterPro" id="IPR019427">
    <property type="entry name" value="7TM_GPCR_serpentine_rcpt_Srw"/>
</dbReference>
<proteinExistence type="predicted"/>
<accession>A0A0M3JDZ4</accession>
<sequence length="95" mass="10865">LIRDVPNFRVQLVILCIFLIIVIPCILLFTFTVALLKKLDESRSNRQLLKFINEDYNSNTNANNSTKSTIHLSDRTTKVLVTTLMIFLISELPQG</sequence>
<dbReference type="Gene3D" id="1.20.1070.10">
    <property type="entry name" value="Rhodopsin 7-helix transmembrane proteins"/>
    <property type="match status" value="1"/>
</dbReference>
<dbReference type="InterPro" id="IPR053219">
    <property type="entry name" value="GPCR_Dmsr-1"/>
</dbReference>
<name>A0A0M3JDZ4_ANISI</name>
<comment type="subcellular location">
    <subcellularLocation>
        <location evidence="1">Membrane</location>
    </subcellularLocation>
</comment>
<dbReference type="InterPro" id="IPR017452">
    <property type="entry name" value="GPCR_Rhodpsn_7TM"/>
</dbReference>
<dbReference type="PANTHER" id="PTHR46273">
    <property type="entry name" value="MYOSUPPRESSIN RECEPTOR 1, ISOFORM B-RELATED"/>
    <property type="match status" value="1"/>
</dbReference>
<dbReference type="GO" id="GO:0008528">
    <property type="term" value="F:G protein-coupled peptide receptor activity"/>
    <property type="evidence" value="ECO:0007669"/>
    <property type="project" value="InterPro"/>
</dbReference>
<evidence type="ECO:0000256" key="5">
    <source>
        <dbReference type="SAM" id="Phobius"/>
    </source>
</evidence>
<dbReference type="Pfam" id="PF10324">
    <property type="entry name" value="7TM_GPCR_Srw"/>
    <property type="match status" value="1"/>
</dbReference>
<dbReference type="PROSITE" id="PS50262">
    <property type="entry name" value="G_PROTEIN_RECEP_F1_2"/>
    <property type="match status" value="1"/>
</dbReference>
<evidence type="ECO:0000259" key="6">
    <source>
        <dbReference type="PROSITE" id="PS50262"/>
    </source>
</evidence>
<reference evidence="7" key="1">
    <citation type="submission" date="2017-02" db="UniProtKB">
        <authorList>
            <consortium name="WormBaseParasite"/>
        </authorList>
    </citation>
    <scope>IDENTIFICATION</scope>
</reference>
<protein>
    <submittedName>
        <fullName evidence="7">G_PROTEIN_RECEP_F1_2 domain-containing protein</fullName>
    </submittedName>
</protein>
<feature type="transmembrane region" description="Helical" evidence="5">
    <location>
        <begin position="12"/>
        <end position="36"/>
    </location>
</feature>
<dbReference type="SUPFAM" id="SSF81321">
    <property type="entry name" value="Family A G protein-coupled receptor-like"/>
    <property type="match status" value="1"/>
</dbReference>